<gene>
    <name evidence="1" type="ORF">MCOR_4391</name>
</gene>
<dbReference type="AlphaFoldDB" id="A0A6J8A7Y0"/>
<dbReference type="EMBL" id="CACVKT020000754">
    <property type="protein sequence ID" value="CAC5362717.1"/>
    <property type="molecule type" value="Genomic_DNA"/>
</dbReference>
<evidence type="ECO:0008006" key="3">
    <source>
        <dbReference type="Google" id="ProtNLM"/>
    </source>
</evidence>
<keyword evidence="2" id="KW-1185">Reference proteome</keyword>
<protein>
    <recommendedName>
        <fullName evidence="3">Reverse transcriptase zinc-binding domain-containing protein</fullName>
    </recommendedName>
</protein>
<evidence type="ECO:0000313" key="1">
    <source>
        <dbReference type="EMBL" id="CAC5362717.1"/>
    </source>
</evidence>
<organism evidence="1 2">
    <name type="scientific">Mytilus coruscus</name>
    <name type="common">Sea mussel</name>
    <dbReference type="NCBI Taxonomy" id="42192"/>
    <lineage>
        <taxon>Eukaryota</taxon>
        <taxon>Metazoa</taxon>
        <taxon>Spiralia</taxon>
        <taxon>Lophotrochozoa</taxon>
        <taxon>Mollusca</taxon>
        <taxon>Bivalvia</taxon>
        <taxon>Autobranchia</taxon>
        <taxon>Pteriomorphia</taxon>
        <taxon>Mytilida</taxon>
        <taxon>Mytiloidea</taxon>
        <taxon>Mytilidae</taxon>
        <taxon>Mytilinae</taxon>
        <taxon>Mytilus</taxon>
    </lineage>
</organism>
<name>A0A6J8A7Y0_MYTCO</name>
<proteinExistence type="predicted"/>
<sequence>MSRAKCDSIEWRLAERHLQIKLHNSHSWFIEIKELCLKYEITDLYAYLNNPLSKFQWKKLVNSKIHDYWTSKIINESKGYSTLKFMDHKYNIGSVHPLAISVSANLKDIRKIPVRLKIATGNYILQTHKASFSKNHISSTCKLCSKTDETVEHFILLREKLDEERIPIMSKILNNGSLILAKVTT</sequence>
<accession>A0A6J8A7Y0</accession>
<dbReference type="Proteomes" id="UP000507470">
    <property type="component" value="Unassembled WGS sequence"/>
</dbReference>
<reference evidence="1 2" key="1">
    <citation type="submission" date="2020-06" db="EMBL/GenBank/DDBJ databases">
        <authorList>
            <person name="Li R."/>
            <person name="Bekaert M."/>
        </authorList>
    </citation>
    <scope>NUCLEOTIDE SEQUENCE [LARGE SCALE GENOMIC DNA]</scope>
    <source>
        <strain evidence="2">wild</strain>
    </source>
</reference>
<evidence type="ECO:0000313" key="2">
    <source>
        <dbReference type="Proteomes" id="UP000507470"/>
    </source>
</evidence>
<dbReference type="OrthoDB" id="10326320at2759"/>